<evidence type="ECO:0000313" key="2">
    <source>
        <dbReference type="EMBL" id="VAW07089.1"/>
    </source>
</evidence>
<gene>
    <name evidence="2" type="ORF">MNBD_ACTINO02-2547</name>
</gene>
<evidence type="ECO:0000256" key="1">
    <source>
        <dbReference type="SAM" id="MobiDB-lite"/>
    </source>
</evidence>
<organism evidence="2">
    <name type="scientific">hydrothermal vent metagenome</name>
    <dbReference type="NCBI Taxonomy" id="652676"/>
    <lineage>
        <taxon>unclassified sequences</taxon>
        <taxon>metagenomes</taxon>
        <taxon>ecological metagenomes</taxon>
    </lineage>
</organism>
<feature type="non-terminal residue" evidence="2">
    <location>
        <position position="330"/>
    </location>
</feature>
<name>A0A3B0T421_9ZZZZ</name>
<protein>
    <submittedName>
        <fullName evidence="2">Twin-arginine translocation protein TatB</fullName>
    </submittedName>
</protein>
<feature type="region of interest" description="Disordered" evidence="1">
    <location>
        <begin position="22"/>
        <end position="41"/>
    </location>
</feature>
<feature type="compositionally biased region" description="Low complexity" evidence="1">
    <location>
        <begin position="22"/>
        <end position="39"/>
    </location>
</feature>
<dbReference type="AlphaFoldDB" id="A0A3B0T421"/>
<accession>A0A3B0T421</accession>
<proteinExistence type="predicted"/>
<sequence length="330" mass="36481">MKRLAVVSAFLVVVAACGGTTKDTTDPGTGSDGTTTTSSAPADVGSLTMADFIPGFDPDLFNETDYRAQELKIQESVATCMAAEGFEYIPFVQSDIGGGLSREDFGGLEYAKEYGLGISTYILQEQGRGQTEEDFKNQDPNQPIIDAMTEGERDEYFRLLYGGEPQIIVDTPQSEIEAMSPEERDQFFSEAYDNWEPEGCFYEAQTDVFNQGAAEAFYEEFGDRLSTIFMRIESDPRIVEANKQWTVCMTEKGQAFEDPQAMYEYFDTKVNEVMGWSIGRELESEEGSVSGTTMVVFDSEGGLSGEQYDKEALQAIMDEEIDAAVANVEC</sequence>
<reference evidence="2" key="1">
    <citation type="submission" date="2018-06" db="EMBL/GenBank/DDBJ databases">
        <authorList>
            <person name="Zhirakovskaya E."/>
        </authorList>
    </citation>
    <scope>NUCLEOTIDE SEQUENCE</scope>
</reference>
<dbReference type="EMBL" id="UOEK01000382">
    <property type="protein sequence ID" value="VAW07089.1"/>
    <property type="molecule type" value="Genomic_DNA"/>
</dbReference>
<dbReference type="PROSITE" id="PS51257">
    <property type="entry name" value="PROKAR_LIPOPROTEIN"/>
    <property type="match status" value="1"/>
</dbReference>